<dbReference type="Proteomes" id="UP000192327">
    <property type="component" value="Unassembled WGS sequence"/>
</dbReference>
<feature type="region of interest" description="Disordered" evidence="1">
    <location>
        <begin position="202"/>
        <end position="221"/>
    </location>
</feature>
<dbReference type="PROSITE" id="PS51257">
    <property type="entry name" value="PROKAR_LIPOPROTEIN"/>
    <property type="match status" value="1"/>
</dbReference>
<organism evidence="2 4">
    <name type="scientific">Mycolicibacter arupensis</name>
    <dbReference type="NCBI Taxonomy" id="342002"/>
    <lineage>
        <taxon>Bacteria</taxon>
        <taxon>Bacillati</taxon>
        <taxon>Actinomycetota</taxon>
        <taxon>Actinomycetes</taxon>
        <taxon>Mycobacteriales</taxon>
        <taxon>Mycobacteriaceae</taxon>
        <taxon>Mycolicibacter</taxon>
    </lineage>
</organism>
<evidence type="ECO:0000313" key="2">
    <source>
        <dbReference type="EMBL" id="KKC00344.1"/>
    </source>
</evidence>
<dbReference type="Proteomes" id="UP000034416">
    <property type="component" value="Unassembled WGS sequence"/>
</dbReference>
<keyword evidence="5" id="KW-1185">Reference proteome</keyword>
<dbReference type="PATRIC" id="fig|342002.3.peg.1906"/>
<reference evidence="2" key="2">
    <citation type="submission" date="2015-04" db="EMBL/GenBank/DDBJ databases">
        <title>Genome sequence of Mycobacterium arupense strain GUC1.</title>
        <authorList>
            <person name="Greninger A.L."/>
            <person name="Cunningham G."/>
            <person name="Chiu C.Y."/>
            <person name="Miller S."/>
        </authorList>
    </citation>
    <scope>NUCLEOTIDE SEQUENCE</scope>
    <source>
        <strain evidence="2">GUC1</strain>
    </source>
</reference>
<evidence type="ECO:0000313" key="5">
    <source>
        <dbReference type="Proteomes" id="UP000192327"/>
    </source>
</evidence>
<proteinExistence type="predicted"/>
<dbReference type="EMBL" id="MVHH01000049">
    <property type="protein sequence ID" value="OQZ93693.1"/>
    <property type="molecule type" value="Genomic_DNA"/>
</dbReference>
<sequence>MGFGLRLLLASPFVGSACHEVHFKETPLRLDRTPAFSRVKLLHVNLLPTSENTDIKESELLGTTVTAWTGLEPSDDVFAECDMRGVLTSGSELCWIAGDSEVEMMQPPRYAGLPEELVAEAKPIASPAGSKAYSGTAEGWPPLIWKSRTVYSAIKYDDYDTAVEVLLCALSVAPDDGDLRPMLLASLKAQYARVLRHPDSYPQPWRTQKSPSSAMLDRLRL</sequence>
<accession>A0A0F5MZW8</accession>
<evidence type="ECO:0000313" key="4">
    <source>
        <dbReference type="Proteomes" id="UP000034416"/>
    </source>
</evidence>
<dbReference type="AlphaFoldDB" id="A0A0F5MZW8"/>
<name>A0A0F5MZW8_9MYCO</name>
<comment type="caution">
    <text evidence="2">The sequence shown here is derived from an EMBL/GenBank/DDBJ whole genome shotgun (WGS) entry which is preliminary data.</text>
</comment>
<reference evidence="4" key="1">
    <citation type="submission" date="2015-04" db="EMBL/GenBank/DDBJ databases">
        <title>Genome sequence of Mycobacterium arupense GUC1.</title>
        <authorList>
            <person name="Greninger A.L."/>
            <person name="Cunningham G."/>
            <person name="Chiu C.Y."/>
            <person name="Miller S."/>
        </authorList>
    </citation>
    <scope>NUCLEOTIDE SEQUENCE [LARGE SCALE GENOMIC DNA]</scope>
    <source>
        <strain evidence="4">GUC1</strain>
    </source>
</reference>
<evidence type="ECO:0000256" key="1">
    <source>
        <dbReference type="SAM" id="MobiDB-lite"/>
    </source>
</evidence>
<reference evidence="3 5" key="3">
    <citation type="submission" date="2016-12" db="EMBL/GenBank/DDBJ databases">
        <title>The new phylogeny of genus Mycobacterium.</title>
        <authorList>
            <person name="Tortoli E."/>
            <person name="Trovato A."/>
            <person name="Cirillo D.M."/>
        </authorList>
    </citation>
    <scope>NUCLEOTIDE SEQUENCE [LARGE SCALE GENOMIC DNA]</scope>
    <source>
        <strain evidence="3 5">DSM 44942</strain>
    </source>
</reference>
<protein>
    <submittedName>
        <fullName evidence="2">Uncharacterized protein</fullName>
    </submittedName>
</protein>
<evidence type="ECO:0000313" key="3">
    <source>
        <dbReference type="EMBL" id="OQZ93693.1"/>
    </source>
</evidence>
<gene>
    <name evidence="3" type="ORF">BST15_17385</name>
    <name evidence="2" type="ORF">WR43_05550</name>
</gene>
<dbReference type="EMBL" id="LASW01000014">
    <property type="protein sequence ID" value="KKC00344.1"/>
    <property type="molecule type" value="Genomic_DNA"/>
</dbReference>